<dbReference type="OrthoDB" id="432685at2759"/>
<evidence type="ECO:0000256" key="3">
    <source>
        <dbReference type="ARBA" id="ARBA00006105"/>
    </source>
</evidence>
<evidence type="ECO:0000256" key="2">
    <source>
        <dbReference type="ARBA" id="ARBA00004572"/>
    </source>
</evidence>
<dbReference type="Gene3D" id="3.40.50.80">
    <property type="entry name" value="Nucleotide-binding domain of ferredoxin-NADP reductase (FNR) module"/>
    <property type="match status" value="1"/>
</dbReference>
<name>A0A9P4Q8J9_9PEZI</name>
<feature type="binding site" evidence="13">
    <location>
        <position position="129"/>
    </location>
    <ligand>
        <name>FAD</name>
        <dbReference type="ChEBI" id="CHEBI:57692"/>
    </ligand>
</feature>
<evidence type="ECO:0000256" key="5">
    <source>
        <dbReference type="ARBA" id="ARBA00022630"/>
    </source>
</evidence>
<keyword evidence="8" id="KW-0560">Oxidoreductase</keyword>
<dbReference type="InterPro" id="IPR001433">
    <property type="entry name" value="OxRdtase_FAD/NAD-bd"/>
</dbReference>
<evidence type="ECO:0000256" key="11">
    <source>
        <dbReference type="ARBA" id="ARBA00039435"/>
    </source>
</evidence>
<evidence type="ECO:0000256" key="7">
    <source>
        <dbReference type="ARBA" id="ARBA00022827"/>
    </source>
</evidence>
<proteinExistence type="inferred from homology"/>
<evidence type="ECO:0000256" key="6">
    <source>
        <dbReference type="ARBA" id="ARBA00022787"/>
    </source>
</evidence>
<dbReference type="EMBL" id="MU003781">
    <property type="protein sequence ID" value="KAF2722583.1"/>
    <property type="molecule type" value="Genomic_DNA"/>
</dbReference>
<keyword evidence="5 13" id="KW-0285">Flavoprotein</keyword>
<dbReference type="Proteomes" id="UP000799441">
    <property type="component" value="Unassembled WGS sequence"/>
</dbReference>
<evidence type="ECO:0000256" key="8">
    <source>
        <dbReference type="ARBA" id="ARBA00023002"/>
    </source>
</evidence>
<keyword evidence="6" id="KW-0496">Mitochondrion</keyword>
<keyword evidence="7 13" id="KW-0274">FAD</keyword>
<dbReference type="InterPro" id="IPR001834">
    <property type="entry name" value="CBR-like"/>
</dbReference>
<dbReference type="PANTHER" id="PTHR19370">
    <property type="entry name" value="NADH-CYTOCHROME B5 REDUCTASE"/>
    <property type="match status" value="1"/>
</dbReference>
<feature type="domain" description="FAD-binding FR-type" evidence="14">
    <location>
        <begin position="55"/>
        <end position="161"/>
    </location>
</feature>
<keyword evidence="16" id="KW-1185">Reference proteome</keyword>
<dbReference type="GO" id="GO:0005741">
    <property type="term" value="C:mitochondrial outer membrane"/>
    <property type="evidence" value="ECO:0007669"/>
    <property type="project" value="UniProtKB-SubCell"/>
</dbReference>
<feature type="binding site" evidence="13">
    <location>
        <position position="127"/>
    </location>
    <ligand>
        <name>FAD</name>
        <dbReference type="ChEBI" id="CHEBI:57692"/>
    </ligand>
</feature>
<dbReference type="Pfam" id="PF00175">
    <property type="entry name" value="NAD_binding_1"/>
    <property type="match status" value="1"/>
</dbReference>
<dbReference type="PRINTS" id="PR00406">
    <property type="entry name" value="CYTB5RDTASE"/>
</dbReference>
<dbReference type="SUPFAM" id="SSF52343">
    <property type="entry name" value="Ferredoxin reductase-like, C-terminal NADP-linked domain"/>
    <property type="match status" value="1"/>
</dbReference>
<feature type="binding site" evidence="13">
    <location>
        <position position="112"/>
    </location>
    <ligand>
        <name>FAD</name>
        <dbReference type="ChEBI" id="CHEBI:57692"/>
    </ligand>
</feature>
<comment type="subcellular location">
    <subcellularLocation>
        <location evidence="2">Mitochondrion outer membrane</location>
        <topology evidence="2">Single-pass membrane protein</topology>
    </subcellularLocation>
</comment>
<evidence type="ECO:0000313" key="15">
    <source>
        <dbReference type="EMBL" id="KAF2722583.1"/>
    </source>
</evidence>
<dbReference type="CDD" id="cd06183">
    <property type="entry name" value="cyt_b5_reduct_like"/>
    <property type="match status" value="1"/>
</dbReference>
<feature type="binding site" evidence="13">
    <location>
        <position position="111"/>
    </location>
    <ligand>
        <name>FAD</name>
        <dbReference type="ChEBI" id="CHEBI:57692"/>
    </ligand>
</feature>
<evidence type="ECO:0000313" key="16">
    <source>
        <dbReference type="Proteomes" id="UP000799441"/>
    </source>
</evidence>
<evidence type="ECO:0000256" key="1">
    <source>
        <dbReference type="ARBA" id="ARBA00001974"/>
    </source>
</evidence>
<gene>
    <name evidence="15" type="ORF">K431DRAFT_283720</name>
</gene>
<feature type="binding site" evidence="13">
    <location>
        <position position="137"/>
    </location>
    <ligand>
        <name>FAD</name>
        <dbReference type="ChEBI" id="CHEBI:57692"/>
    </ligand>
</feature>
<feature type="binding site" evidence="13">
    <location>
        <position position="135"/>
    </location>
    <ligand>
        <name>FAD</name>
        <dbReference type="ChEBI" id="CHEBI:57692"/>
    </ligand>
</feature>
<dbReference type="SUPFAM" id="SSF63380">
    <property type="entry name" value="Riboflavin synthase domain-like"/>
    <property type="match status" value="1"/>
</dbReference>
<dbReference type="AlphaFoldDB" id="A0A9P4Q8J9"/>
<dbReference type="Gene3D" id="2.40.30.10">
    <property type="entry name" value="Translation factors"/>
    <property type="match status" value="1"/>
</dbReference>
<dbReference type="InterPro" id="IPR017938">
    <property type="entry name" value="Riboflavin_synthase-like_b-brl"/>
</dbReference>
<dbReference type="EC" id="1.6.2.2" evidence="4"/>
<evidence type="ECO:0000256" key="9">
    <source>
        <dbReference type="ARBA" id="ARBA00023136"/>
    </source>
</evidence>
<dbReference type="InterPro" id="IPR017927">
    <property type="entry name" value="FAD-bd_FR_type"/>
</dbReference>
<feature type="binding site" evidence="13">
    <location>
        <position position="180"/>
    </location>
    <ligand>
        <name>FAD</name>
        <dbReference type="ChEBI" id="CHEBI:57692"/>
    </ligand>
</feature>
<evidence type="ECO:0000256" key="10">
    <source>
        <dbReference type="ARBA" id="ARBA00037464"/>
    </source>
</evidence>
<dbReference type="InterPro" id="IPR008333">
    <property type="entry name" value="Cbr1-like_FAD-bd_dom"/>
</dbReference>
<dbReference type="GO" id="GO:0090524">
    <property type="term" value="F:cytochrome-b5 reductase activity, acting on NADH"/>
    <property type="evidence" value="ECO:0007669"/>
    <property type="project" value="UniProtKB-EC"/>
</dbReference>
<protein>
    <recommendedName>
        <fullName evidence="11">NADH-cytochrome b5 reductase 2</fullName>
        <ecNumber evidence="4">1.6.2.2</ecNumber>
    </recommendedName>
    <alternativeName>
        <fullName evidence="12">Mitochondrial cytochrome b reductase</fullName>
    </alternativeName>
</protein>
<accession>A0A9P4Q8J9</accession>
<reference evidence="15" key="1">
    <citation type="journal article" date="2020" name="Stud. Mycol.">
        <title>101 Dothideomycetes genomes: a test case for predicting lifestyles and emergence of pathogens.</title>
        <authorList>
            <person name="Haridas S."/>
            <person name="Albert R."/>
            <person name="Binder M."/>
            <person name="Bloem J."/>
            <person name="Labutti K."/>
            <person name="Salamov A."/>
            <person name="Andreopoulos B."/>
            <person name="Baker S."/>
            <person name="Barry K."/>
            <person name="Bills G."/>
            <person name="Bluhm B."/>
            <person name="Cannon C."/>
            <person name="Castanera R."/>
            <person name="Culley D."/>
            <person name="Daum C."/>
            <person name="Ezra D."/>
            <person name="Gonzalez J."/>
            <person name="Henrissat B."/>
            <person name="Kuo A."/>
            <person name="Liang C."/>
            <person name="Lipzen A."/>
            <person name="Lutzoni F."/>
            <person name="Magnuson J."/>
            <person name="Mondo S."/>
            <person name="Nolan M."/>
            <person name="Ohm R."/>
            <person name="Pangilinan J."/>
            <person name="Park H.-J."/>
            <person name="Ramirez L."/>
            <person name="Alfaro M."/>
            <person name="Sun H."/>
            <person name="Tritt A."/>
            <person name="Yoshinaga Y."/>
            <person name="Zwiers L.-H."/>
            <person name="Turgeon B."/>
            <person name="Goodwin S."/>
            <person name="Spatafora J."/>
            <person name="Crous P."/>
            <person name="Grigoriev I."/>
        </authorList>
    </citation>
    <scope>NUCLEOTIDE SEQUENCE</scope>
    <source>
        <strain evidence="15">CBS 116435</strain>
    </source>
</reference>
<evidence type="ECO:0000256" key="4">
    <source>
        <dbReference type="ARBA" id="ARBA00012011"/>
    </source>
</evidence>
<comment type="function">
    <text evidence="10">May mediate the reduction of outer membrane cytochrome b5.</text>
</comment>
<dbReference type="PROSITE" id="PS51384">
    <property type="entry name" value="FAD_FR"/>
    <property type="match status" value="1"/>
</dbReference>
<comment type="similarity">
    <text evidence="3">Belongs to the flavoprotein pyridine nucleotide cytochrome reductase family.</text>
</comment>
<sequence>MATFAPRTFIRHPALASAAILSAAGTAYYLSRPNFALDSAQNAPNKTLSLPKNMLFSQLLKVTSVEQINHDTKKITFELPGGKSEVSGVSPGGAILTQHTPEGAWFPVLRPYTPIHDLDERGTLQLLVKKYPNGKASSYIHSLQPGESLKVRGPLPGAGYKASPDKSHSILLVAGGAGITPIYSLTKGILADEEDNTRIQLVWGVNGTRDIILKEQLEELKRKFPDRLDVTYCVSGPEGKADAPSLAAGASGEEYRKGYVNESVIKEVVSKIQGAGKTWGDAKGTKVFLCGPPTMEDAVAGKQGVLAALGVTKKEVYKF</sequence>
<evidence type="ECO:0000259" key="14">
    <source>
        <dbReference type="PROSITE" id="PS51384"/>
    </source>
</evidence>
<comment type="cofactor">
    <cofactor evidence="1 13">
        <name>FAD</name>
        <dbReference type="ChEBI" id="CHEBI:57692"/>
    </cofactor>
</comment>
<evidence type="ECO:0000256" key="12">
    <source>
        <dbReference type="ARBA" id="ARBA00041256"/>
    </source>
</evidence>
<keyword evidence="6" id="KW-1000">Mitochondrion outer membrane</keyword>
<dbReference type="Pfam" id="PF00970">
    <property type="entry name" value="FAD_binding_6"/>
    <property type="match status" value="1"/>
</dbReference>
<dbReference type="InterPro" id="IPR039261">
    <property type="entry name" value="FNR_nucleotide-bd"/>
</dbReference>
<evidence type="ECO:0000256" key="13">
    <source>
        <dbReference type="PIRSR" id="PIRSR601834-1"/>
    </source>
</evidence>
<organism evidence="15 16">
    <name type="scientific">Polychaeton citri CBS 116435</name>
    <dbReference type="NCBI Taxonomy" id="1314669"/>
    <lineage>
        <taxon>Eukaryota</taxon>
        <taxon>Fungi</taxon>
        <taxon>Dikarya</taxon>
        <taxon>Ascomycota</taxon>
        <taxon>Pezizomycotina</taxon>
        <taxon>Dothideomycetes</taxon>
        <taxon>Dothideomycetidae</taxon>
        <taxon>Capnodiales</taxon>
        <taxon>Capnodiaceae</taxon>
        <taxon>Polychaeton</taxon>
    </lineage>
</organism>
<dbReference type="PANTHER" id="PTHR19370:SF171">
    <property type="entry name" value="NADH-CYTOCHROME B5 REDUCTASE 2"/>
    <property type="match status" value="1"/>
</dbReference>
<keyword evidence="9" id="KW-0472">Membrane</keyword>
<feature type="binding site" evidence="13">
    <location>
        <position position="110"/>
    </location>
    <ligand>
        <name>FAD</name>
        <dbReference type="ChEBI" id="CHEBI:57692"/>
    </ligand>
</feature>
<comment type="caution">
    <text evidence="15">The sequence shown here is derived from an EMBL/GenBank/DDBJ whole genome shotgun (WGS) entry which is preliminary data.</text>
</comment>